<gene>
    <name evidence="2" type="primary">rssB</name>
    <name evidence="5" type="ordered locus">YPA_1531</name>
</gene>
<dbReference type="EMBL" id="CP000308">
    <property type="protein sequence ID" value="ABG13497.1"/>
    <property type="molecule type" value="Genomic_DNA"/>
</dbReference>
<comment type="function">
    <text evidence="2">Regulates the turnover of the sigma S factor (RpoS) by promoting its proteolysis in exponentially growing cells. Acts by binding and delivering RpoS to the ClpXP protease. RssB is not co-degraded with RpoS, but is released from the complex and can initiate a new cycle of RpoS recognition and degradation.</text>
</comment>
<comment type="subunit">
    <text evidence="2">Binds to RpoS.</text>
</comment>
<dbReference type="Proteomes" id="UP000001971">
    <property type="component" value="Chromosome"/>
</dbReference>
<evidence type="ECO:0000259" key="4">
    <source>
        <dbReference type="PROSITE" id="PS50110"/>
    </source>
</evidence>
<dbReference type="AlphaFoldDB" id="A0A0E1NU11"/>
<feature type="modified residue" description="4-aspartylphosphate" evidence="2 3">
    <location>
        <position position="58"/>
    </location>
</feature>
<proteinExistence type="inferred from homology"/>
<sequence>MEKPLAGKNILVVEDEVVFRTVLAEYLGSLGATIHQAENGLAALYQLKGHSPDLILCDLAMPKMGGIEFVEQLLLKGIKIPVLVISATDKMADIAQVLRLGVKDVLLKPIVDLNRLREAVLACLYPTLFTSHAIEETELIQDWEALRKNPSGALQLLKQLQPPAQQTLAHCRINYRQLTMVEKPGLVLDIAALSDKDLAFYCLDVTRAGDNGVLAALLLRVLFNGILQEHLTHQQQRLPQMSSLLKQVNLLLRRTHLDGQFPLLVGYYHVEYQNLILVSAGLHANISAGKNQIQLNNGVPLGTLKTAHLNQVSQRCEAWQCQVWGGGSRLRLMLAAEE</sequence>
<dbReference type="InterPro" id="IPR011006">
    <property type="entry name" value="CheY-like_superfamily"/>
</dbReference>
<dbReference type="RefSeq" id="WP_002210665.1">
    <property type="nucleotide sequence ID" value="NC_008150.1"/>
</dbReference>
<dbReference type="PANTHER" id="PTHR43228:SF1">
    <property type="entry name" value="TWO-COMPONENT RESPONSE REGULATOR ARR22"/>
    <property type="match status" value="1"/>
</dbReference>
<dbReference type="InterPro" id="IPR028616">
    <property type="entry name" value="RssB"/>
</dbReference>
<reference evidence="5 6" key="1">
    <citation type="journal article" date="2006" name="J. Bacteriol.">
        <title>Complete genome sequence of Yersinia pestis strains Antiqua and Nepal516: evidence of gene reduction in an emerging pathogen.</title>
        <authorList>
            <person name="Chain P.S."/>
            <person name="Hu P."/>
            <person name="Malfatti S.A."/>
            <person name="Radnedge L."/>
            <person name="Larimer F."/>
            <person name="Vergez L.M."/>
            <person name="Worsham P."/>
            <person name="Chu M.C."/>
            <person name="Andersen G.L."/>
        </authorList>
    </citation>
    <scope>NUCLEOTIDE SEQUENCE [LARGE SCALE GENOMIC DNA]</scope>
    <source>
        <strain evidence="5 6">Antiqua</strain>
    </source>
</reference>
<evidence type="ECO:0000256" key="1">
    <source>
        <dbReference type="ARBA" id="ARBA00022990"/>
    </source>
</evidence>
<dbReference type="HAMAP" id="MF_00958">
    <property type="entry name" value="RssB"/>
    <property type="match status" value="1"/>
</dbReference>
<organism evidence="5 6">
    <name type="scientific">Yersinia pestis bv. Antiqua (strain Antiqua)</name>
    <dbReference type="NCBI Taxonomy" id="360102"/>
    <lineage>
        <taxon>Bacteria</taxon>
        <taxon>Pseudomonadati</taxon>
        <taxon>Pseudomonadota</taxon>
        <taxon>Gammaproteobacteria</taxon>
        <taxon>Enterobacterales</taxon>
        <taxon>Yersiniaceae</taxon>
        <taxon>Yersinia</taxon>
    </lineage>
</organism>
<dbReference type="PATRIC" id="fig|360102.15.peg.107"/>
<dbReference type="PROSITE" id="PS50110">
    <property type="entry name" value="RESPONSE_REGULATORY"/>
    <property type="match status" value="1"/>
</dbReference>
<dbReference type="PANTHER" id="PTHR43228">
    <property type="entry name" value="TWO-COMPONENT RESPONSE REGULATOR"/>
    <property type="match status" value="1"/>
</dbReference>
<evidence type="ECO:0000256" key="2">
    <source>
        <dbReference type="HAMAP-Rule" id="MF_00958"/>
    </source>
</evidence>
<comment type="PTM">
    <text evidence="2">Phosphorylated. Phosphorylation stimulates the interaction with RpoS and, therefore, the proteolysis of RpoS.</text>
</comment>
<accession>A0A0E1NU11</accession>
<dbReference type="GeneID" id="57976494"/>
<dbReference type="SUPFAM" id="SSF52172">
    <property type="entry name" value="CheY-like"/>
    <property type="match status" value="1"/>
</dbReference>
<protein>
    <recommendedName>
        <fullName evidence="2">Regulator of RpoS</fullName>
    </recommendedName>
</protein>
<evidence type="ECO:0000313" key="6">
    <source>
        <dbReference type="Proteomes" id="UP000001971"/>
    </source>
</evidence>
<keyword evidence="2" id="KW-0346">Stress response</keyword>
<dbReference type="GO" id="GO:0000160">
    <property type="term" value="P:phosphorelay signal transduction system"/>
    <property type="evidence" value="ECO:0007669"/>
    <property type="project" value="InterPro"/>
</dbReference>
<dbReference type="InterPro" id="IPR001789">
    <property type="entry name" value="Sig_transdc_resp-reg_receiver"/>
</dbReference>
<dbReference type="GO" id="GO:0010468">
    <property type="term" value="P:regulation of gene expression"/>
    <property type="evidence" value="ECO:0007669"/>
    <property type="project" value="UniProtKB-UniRule"/>
</dbReference>
<comment type="similarity">
    <text evidence="2">Belongs to the RssB family.</text>
</comment>
<dbReference type="HOGENOM" id="CLU_055989_1_0_6"/>
<evidence type="ECO:0000256" key="3">
    <source>
        <dbReference type="PROSITE-ProRule" id="PRU00169"/>
    </source>
</evidence>
<name>A0A0E1NU11_YERPA</name>
<dbReference type="NCBIfam" id="NF007969">
    <property type="entry name" value="PRK10693.1"/>
    <property type="match status" value="1"/>
</dbReference>
<dbReference type="Gene3D" id="3.40.50.2300">
    <property type="match status" value="1"/>
</dbReference>
<dbReference type="SMART" id="SM00448">
    <property type="entry name" value="REC"/>
    <property type="match status" value="1"/>
</dbReference>
<evidence type="ECO:0000313" key="5">
    <source>
        <dbReference type="EMBL" id="ABG13497.1"/>
    </source>
</evidence>
<feature type="domain" description="Response regulatory" evidence="4">
    <location>
        <begin position="9"/>
        <end position="123"/>
    </location>
</feature>
<dbReference type="KEGG" id="ypa:YPA_1531"/>
<dbReference type="InterPro" id="IPR036457">
    <property type="entry name" value="PPM-type-like_dom_sf"/>
</dbReference>
<keyword evidence="2 3" id="KW-0597">Phosphoprotein</keyword>
<keyword evidence="1" id="KW-0007">Acetylation</keyword>
<dbReference type="Gene3D" id="3.60.40.10">
    <property type="entry name" value="PPM-type phosphatase domain"/>
    <property type="match status" value="1"/>
</dbReference>
<dbReference type="GO" id="GO:0045862">
    <property type="term" value="P:positive regulation of proteolysis"/>
    <property type="evidence" value="ECO:0007669"/>
    <property type="project" value="UniProtKB-UniRule"/>
</dbReference>
<dbReference type="InterPro" id="IPR052048">
    <property type="entry name" value="ST_Response_Regulator"/>
</dbReference>
<dbReference type="Pfam" id="PF00072">
    <property type="entry name" value="Response_reg"/>
    <property type="match status" value="1"/>
</dbReference>